<evidence type="ECO:0000256" key="2">
    <source>
        <dbReference type="SAM" id="MobiDB-lite"/>
    </source>
</evidence>
<dbReference type="OrthoDB" id="267397at2759"/>
<dbReference type="GO" id="GO:0031593">
    <property type="term" value="F:polyubiquitin modification-dependent protein binding"/>
    <property type="evidence" value="ECO:0007669"/>
    <property type="project" value="TreeGrafter"/>
</dbReference>
<keyword evidence="1" id="KW-0175">Coiled coil</keyword>
<dbReference type="GO" id="GO:0005829">
    <property type="term" value="C:cytosol"/>
    <property type="evidence" value="ECO:0007669"/>
    <property type="project" value="TreeGrafter"/>
</dbReference>
<evidence type="ECO:0000313" key="6">
    <source>
        <dbReference type="Proteomes" id="UP000789570"/>
    </source>
</evidence>
<dbReference type="Pfam" id="PF00240">
    <property type="entry name" value="ubiquitin"/>
    <property type="match status" value="1"/>
</dbReference>
<dbReference type="SMART" id="SM00165">
    <property type="entry name" value="UBA"/>
    <property type="match status" value="1"/>
</dbReference>
<gene>
    <name evidence="5" type="ORF">FCALED_LOCUS1927</name>
</gene>
<feature type="compositionally biased region" description="Low complexity" evidence="2">
    <location>
        <begin position="451"/>
        <end position="461"/>
    </location>
</feature>
<feature type="compositionally biased region" description="Low complexity" evidence="2">
    <location>
        <begin position="490"/>
        <end position="510"/>
    </location>
</feature>
<dbReference type="Gene3D" id="1.10.8.10">
    <property type="entry name" value="DNA helicase RuvA subunit, C-terminal domain"/>
    <property type="match status" value="1"/>
</dbReference>
<dbReference type="PANTHER" id="PTHR10677">
    <property type="entry name" value="UBIQUILIN"/>
    <property type="match status" value="1"/>
</dbReference>
<feature type="domain" description="Ubiquitin-like" evidence="4">
    <location>
        <begin position="229"/>
        <end position="277"/>
    </location>
</feature>
<protein>
    <submittedName>
        <fullName evidence="5">5136_t:CDS:1</fullName>
    </submittedName>
</protein>
<dbReference type="SUPFAM" id="SSF54236">
    <property type="entry name" value="Ubiquitin-like"/>
    <property type="match status" value="1"/>
</dbReference>
<feature type="compositionally biased region" description="Polar residues" evidence="2">
    <location>
        <begin position="292"/>
        <end position="308"/>
    </location>
</feature>
<feature type="region of interest" description="Disordered" evidence="2">
    <location>
        <begin position="285"/>
        <end position="308"/>
    </location>
</feature>
<feature type="region of interest" description="Disordered" evidence="2">
    <location>
        <begin position="476"/>
        <end position="542"/>
    </location>
</feature>
<dbReference type="PROSITE" id="PS50030">
    <property type="entry name" value="UBA"/>
    <property type="match status" value="1"/>
</dbReference>
<dbReference type="AlphaFoldDB" id="A0A9N8VSJ3"/>
<dbReference type="InterPro" id="IPR015496">
    <property type="entry name" value="Ubiquilin"/>
</dbReference>
<evidence type="ECO:0000313" key="5">
    <source>
        <dbReference type="EMBL" id="CAG8464872.1"/>
    </source>
</evidence>
<sequence>MTTAMSSHAASMFAPDMKGLHVIEFITNEQPYPAEKLIEKLQEFQATFQEEYEDFSVGSSKMHSSSHQFSVPFFGQQQDSRLFDGIESTAEDDLEAGDDNEVEALIKKNAMIKSAIEKIRKATEEQEKQLRDKEEELQELYETFAELEEELQVITHDQPHIMTKFERIRPPHFKILSDHLVKQRQANTFSHFNIIPFNMEDSNEQLINVKFRPSTGDGFDYRFDPGQLTVQQLKEKLALRTTIPADSMRLVYSGRVLKDEDMVDLYGVKEGHTIHVVRGADNRAAEQAANVPPSSTGHRSTNSATTNPFANFDQDLMRSMMNSPMIRHLLSNPEIVRSMVMQNPTMRQMIERNPEIGHIITMDMARNPELMREMMRNNDRALANLETIPGGFNHLRRMYHTLQEPLESAGRHDDQSSEAANRRLAEMLNVESPPEGRINVTPLPNPWAPRNNNNSSTSGNITSIFGGIPSFGIMGLQMPFPSPSSASRIANSTQGSTTQSTTQNSQANGTPNATSLTNAPGTTQNFSNINLPQNLSMSTDPEYSRRIQQVMQRFMPSQFASRQQMPQPYYPTSLFGSPNPFFTNMSQSLGASQTTTTSEPPETRFRAQLQTLEEMGFMDQAENIRALLAAGGDVNSAIELLLRNLNSA</sequence>
<dbReference type="GO" id="GO:0006511">
    <property type="term" value="P:ubiquitin-dependent protein catabolic process"/>
    <property type="evidence" value="ECO:0007669"/>
    <property type="project" value="TreeGrafter"/>
</dbReference>
<dbReference type="PROSITE" id="PS50053">
    <property type="entry name" value="UBIQUITIN_2"/>
    <property type="match status" value="1"/>
</dbReference>
<dbReference type="Gene3D" id="3.10.20.90">
    <property type="entry name" value="Phosphatidylinositol 3-kinase Catalytic Subunit, Chain A, domain 1"/>
    <property type="match status" value="1"/>
</dbReference>
<dbReference type="SUPFAM" id="SSF46934">
    <property type="entry name" value="UBA-like"/>
    <property type="match status" value="1"/>
</dbReference>
<accession>A0A9N8VSJ3</accession>
<dbReference type="PANTHER" id="PTHR10677:SF3">
    <property type="entry name" value="FI07626P-RELATED"/>
    <property type="match status" value="1"/>
</dbReference>
<feature type="compositionally biased region" description="Polar residues" evidence="2">
    <location>
        <begin position="511"/>
        <end position="542"/>
    </location>
</feature>
<dbReference type="InterPro" id="IPR029071">
    <property type="entry name" value="Ubiquitin-like_domsf"/>
</dbReference>
<dbReference type="SMART" id="SM00213">
    <property type="entry name" value="UBQ"/>
    <property type="match status" value="1"/>
</dbReference>
<feature type="region of interest" description="Disordered" evidence="2">
    <location>
        <begin position="431"/>
        <end position="461"/>
    </location>
</feature>
<dbReference type="EMBL" id="CAJVPQ010000269">
    <property type="protein sequence ID" value="CAG8464872.1"/>
    <property type="molecule type" value="Genomic_DNA"/>
</dbReference>
<name>A0A9N8VSJ3_9GLOM</name>
<dbReference type="Proteomes" id="UP000789570">
    <property type="component" value="Unassembled WGS sequence"/>
</dbReference>
<dbReference type="CDD" id="cd14399">
    <property type="entry name" value="UBA_PLICs"/>
    <property type="match status" value="1"/>
</dbReference>
<evidence type="ECO:0000259" key="4">
    <source>
        <dbReference type="PROSITE" id="PS50053"/>
    </source>
</evidence>
<keyword evidence="6" id="KW-1185">Reference proteome</keyword>
<dbReference type="InterPro" id="IPR009060">
    <property type="entry name" value="UBA-like_sf"/>
</dbReference>
<dbReference type="Pfam" id="PF00627">
    <property type="entry name" value="UBA"/>
    <property type="match status" value="1"/>
</dbReference>
<dbReference type="Pfam" id="PF23195">
    <property type="entry name" value="UBQLN1"/>
    <property type="match status" value="1"/>
</dbReference>
<reference evidence="5" key="1">
    <citation type="submission" date="2021-06" db="EMBL/GenBank/DDBJ databases">
        <authorList>
            <person name="Kallberg Y."/>
            <person name="Tangrot J."/>
            <person name="Rosling A."/>
        </authorList>
    </citation>
    <scope>NUCLEOTIDE SEQUENCE</scope>
    <source>
        <strain evidence="5">UK204</strain>
    </source>
</reference>
<dbReference type="InterPro" id="IPR015940">
    <property type="entry name" value="UBA"/>
</dbReference>
<organism evidence="5 6">
    <name type="scientific">Funneliformis caledonium</name>
    <dbReference type="NCBI Taxonomy" id="1117310"/>
    <lineage>
        <taxon>Eukaryota</taxon>
        <taxon>Fungi</taxon>
        <taxon>Fungi incertae sedis</taxon>
        <taxon>Mucoromycota</taxon>
        <taxon>Glomeromycotina</taxon>
        <taxon>Glomeromycetes</taxon>
        <taxon>Glomerales</taxon>
        <taxon>Glomeraceae</taxon>
        <taxon>Funneliformis</taxon>
    </lineage>
</organism>
<evidence type="ECO:0000256" key="1">
    <source>
        <dbReference type="SAM" id="Coils"/>
    </source>
</evidence>
<dbReference type="InterPro" id="IPR000626">
    <property type="entry name" value="Ubiquitin-like_dom"/>
</dbReference>
<feature type="coiled-coil region" evidence="1">
    <location>
        <begin position="105"/>
        <end position="157"/>
    </location>
</feature>
<evidence type="ECO:0000259" key="3">
    <source>
        <dbReference type="PROSITE" id="PS50030"/>
    </source>
</evidence>
<feature type="domain" description="UBA" evidence="3">
    <location>
        <begin position="599"/>
        <end position="644"/>
    </location>
</feature>
<proteinExistence type="predicted"/>
<dbReference type="FunFam" id="1.10.8.10:FF:000079">
    <property type="entry name" value="Ubiquitin family protein"/>
    <property type="match status" value="1"/>
</dbReference>
<comment type="caution">
    <text evidence="5">The sequence shown here is derived from an EMBL/GenBank/DDBJ whole genome shotgun (WGS) entry which is preliminary data.</text>
</comment>